<feature type="compositionally biased region" description="Low complexity" evidence="1">
    <location>
        <begin position="100"/>
        <end position="116"/>
    </location>
</feature>
<feature type="compositionally biased region" description="Basic and acidic residues" evidence="1">
    <location>
        <begin position="23"/>
        <end position="34"/>
    </location>
</feature>
<evidence type="ECO:0000313" key="3">
    <source>
        <dbReference type="Proteomes" id="UP001142055"/>
    </source>
</evidence>
<dbReference type="EMBL" id="JAPWDV010000001">
    <property type="protein sequence ID" value="KAJ6224914.1"/>
    <property type="molecule type" value="Genomic_DNA"/>
</dbReference>
<evidence type="ECO:0000313" key="2">
    <source>
        <dbReference type="EMBL" id="KAJ6224914.1"/>
    </source>
</evidence>
<organism evidence="2 3">
    <name type="scientific">Blomia tropicalis</name>
    <name type="common">Mite</name>
    <dbReference type="NCBI Taxonomy" id="40697"/>
    <lineage>
        <taxon>Eukaryota</taxon>
        <taxon>Metazoa</taxon>
        <taxon>Ecdysozoa</taxon>
        <taxon>Arthropoda</taxon>
        <taxon>Chelicerata</taxon>
        <taxon>Arachnida</taxon>
        <taxon>Acari</taxon>
        <taxon>Acariformes</taxon>
        <taxon>Sarcoptiformes</taxon>
        <taxon>Astigmata</taxon>
        <taxon>Glycyphagoidea</taxon>
        <taxon>Echimyopodidae</taxon>
        <taxon>Blomia</taxon>
    </lineage>
</organism>
<sequence>MSVTNEKLKNKQPRKTRTPINAKRKDVEEPKEKSLNSISKVNLNSSNLMTNVLSIRNYLSTLKADNKKNINEENANKRKTNKSKQTKRKSGILSKEDSIESGYSSSQSSISSPMSSCLTTDVDETNGSSISSNKSTISESSYISSINPNGGTVYLRSQYDIYLDKFPKRKKKNHNQYNICKNVDHHQKVIEWQTKTINANICPTPNRESFTETPPISPCTNELIQNDSNNDDLLDLDCFEDFCDNSQTYTNELNELMFTKDTILAEHCYSRPLSLEQVDETGKNLEIKNEKLIDGGNYNKTSLTTNVNNHNVLKTNIETEDDDTVELKMDNNQNILSVSGRAQRIRKKPKRWDDETVEVDFSGRSNLLSSVEDVKIRKQEQEVENNETTRKRQKAQPKQIVSKKIIKTEEAEEDDYISSSDNDEDSNFGSDDDPEKLWQKSNVRENSFTEDSLISKQRTNNDIKQEDESKSDMSESDLPKPSFKVTDKLLKVSKKSQMEKKKN</sequence>
<feature type="compositionally biased region" description="Acidic residues" evidence="1">
    <location>
        <begin position="410"/>
        <end position="434"/>
    </location>
</feature>
<feature type="compositionally biased region" description="Basic and acidic residues" evidence="1">
    <location>
        <begin position="485"/>
        <end position="503"/>
    </location>
</feature>
<feature type="region of interest" description="Disordered" evidence="1">
    <location>
        <begin position="380"/>
        <end position="503"/>
    </location>
</feature>
<feature type="region of interest" description="Disordered" evidence="1">
    <location>
        <begin position="1"/>
        <end position="35"/>
    </location>
</feature>
<proteinExistence type="predicted"/>
<feature type="compositionally biased region" description="Polar residues" evidence="1">
    <location>
        <begin position="439"/>
        <end position="458"/>
    </location>
</feature>
<protein>
    <submittedName>
        <fullName evidence="2">Uncharacterized protein</fullName>
    </submittedName>
</protein>
<evidence type="ECO:0000256" key="1">
    <source>
        <dbReference type="SAM" id="MobiDB-lite"/>
    </source>
</evidence>
<accession>A0A9Q0MG42</accession>
<name>A0A9Q0MG42_BLOTA</name>
<feature type="compositionally biased region" description="Low complexity" evidence="1">
    <location>
        <begin position="126"/>
        <end position="142"/>
    </location>
</feature>
<dbReference type="AlphaFoldDB" id="A0A9Q0MG42"/>
<keyword evidence="3" id="KW-1185">Reference proteome</keyword>
<gene>
    <name evidence="2" type="ORF">RDWZM_003459</name>
</gene>
<feature type="region of interest" description="Disordered" evidence="1">
    <location>
        <begin position="69"/>
        <end position="142"/>
    </location>
</feature>
<dbReference type="Proteomes" id="UP001142055">
    <property type="component" value="Chromosome 1"/>
</dbReference>
<reference evidence="2" key="1">
    <citation type="submission" date="2022-12" db="EMBL/GenBank/DDBJ databases">
        <title>Genome assemblies of Blomia tropicalis.</title>
        <authorList>
            <person name="Cui Y."/>
        </authorList>
    </citation>
    <scope>NUCLEOTIDE SEQUENCE</scope>
    <source>
        <tissue evidence="2">Adult mites</tissue>
    </source>
</reference>
<feature type="compositionally biased region" description="Basic residues" evidence="1">
    <location>
        <begin position="77"/>
        <end position="90"/>
    </location>
</feature>
<feature type="compositionally biased region" description="Basic and acidic residues" evidence="1">
    <location>
        <begin position="459"/>
        <end position="473"/>
    </location>
</feature>
<comment type="caution">
    <text evidence="2">The sequence shown here is derived from an EMBL/GenBank/DDBJ whole genome shotgun (WGS) entry which is preliminary data.</text>
</comment>